<feature type="region of interest" description="Disordered" evidence="1">
    <location>
        <begin position="72"/>
        <end position="113"/>
    </location>
</feature>
<organism evidence="2 3">
    <name type="scientific">Cristinia sonorae</name>
    <dbReference type="NCBI Taxonomy" id="1940300"/>
    <lineage>
        <taxon>Eukaryota</taxon>
        <taxon>Fungi</taxon>
        <taxon>Dikarya</taxon>
        <taxon>Basidiomycota</taxon>
        <taxon>Agaricomycotina</taxon>
        <taxon>Agaricomycetes</taxon>
        <taxon>Agaricomycetidae</taxon>
        <taxon>Agaricales</taxon>
        <taxon>Pleurotineae</taxon>
        <taxon>Stephanosporaceae</taxon>
        <taxon>Cristinia</taxon>
    </lineage>
</organism>
<gene>
    <name evidence="2" type="ORF">BXZ70DRAFT_1009064</name>
</gene>
<feature type="compositionally biased region" description="Basic and acidic residues" evidence="1">
    <location>
        <begin position="212"/>
        <end position="234"/>
    </location>
</feature>
<comment type="caution">
    <text evidence="2">The sequence shown here is derived from an EMBL/GenBank/DDBJ whole genome shotgun (WGS) entry which is preliminary data.</text>
</comment>
<accession>A0A8K0UP21</accession>
<feature type="compositionally biased region" description="Polar residues" evidence="1">
    <location>
        <begin position="240"/>
        <end position="257"/>
    </location>
</feature>
<evidence type="ECO:0000256" key="1">
    <source>
        <dbReference type="SAM" id="MobiDB-lite"/>
    </source>
</evidence>
<evidence type="ECO:0000313" key="2">
    <source>
        <dbReference type="EMBL" id="KAH8099672.1"/>
    </source>
</evidence>
<feature type="compositionally biased region" description="Acidic residues" evidence="1">
    <location>
        <begin position="78"/>
        <end position="94"/>
    </location>
</feature>
<feature type="region of interest" description="Disordered" evidence="1">
    <location>
        <begin position="620"/>
        <end position="652"/>
    </location>
</feature>
<feature type="compositionally biased region" description="Polar residues" evidence="1">
    <location>
        <begin position="292"/>
        <end position="308"/>
    </location>
</feature>
<feature type="region of interest" description="Disordered" evidence="1">
    <location>
        <begin position="206"/>
        <end position="417"/>
    </location>
</feature>
<dbReference type="AlphaFoldDB" id="A0A8K0UP21"/>
<feature type="compositionally biased region" description="Polar residues" evidence="1">
    <location>
        <begin position="371"/>
        <end position="380"/>
    </location>
</feature>
<feature type="region of interest" description="Disordered" evidence="1">
    <location>
        <begin position="454"/>
        <end position="573"/>
    </location>
</feature>
<feature type="compositionally biased region" description="Polar residues" evidence="1">
    <location>
        <begin position="396"/>
        <end position="411"/>
    </location>
</feature>
<sequence length="688" mass="76717">MAYWYPVDCHHYGKGRPAMKFRERCRKVWFPSPAVVPPKVGPWSVFFSGEGYIAQYHRSVYPNSMAATKAGTGAQYENIDEESETEDDDDDESNHEDQGAATKQGKKEPQWTENKGFVVHKNDREQAHIVNTALENIFANLQCLPDGILTTKQMWRVQEEKLSVGVNPLALKIEGIRPHDLESAKQKRARGHKAKRLHSTAEMRRLMNQRVMGKEKWEQQWRRGERRKQLERRSGRSKSFRNPPQRKQNTLGGQTVENHIFPFGTPEGSTARDTLGVSPPSESHSHHPALSVSASPAPTNSHHSQAPSSPVLRNHLPDLPFAHPSSWRNSALSSPLSGTSEKDAPLDNYEAQFSPEPSLHPPLARSYHSPAPSTCSSQAQPHDHPPPLQTHHISARNPSDLSSSRFGSSASPLCPPPELPQSAALSVVATASRELLASPVRATLSVNTHILDSEIPAPTWNSPVIAGRKRGMSSKNQDASDHAKLSEPPANRHANENLADERDERVWDDMRSSSVDIPLERVLKNSRQGREKKKQALKDERLRAKKALKARSGKQRGRRKPPPPKRKKHTSEIDVTPTLAAGLLAIRSTSLLTNSDPIPGNITLQINMDVWQKMKQSARERRLGVVESDNEGPPPSSSVAGSDASEEEVSEKEIWERAVSVMVLDEDKEEIEEEDMDLSDRIWAMASR</sequence>
<proteinExistence type="predicted"/>
<feature type="compositionally biased region" description="Polar residues" evidence="1">
    <location>
        <begin position="326"/>
        <end position="339"/>
    </location>
</feature>
<keyword evidence="3" id="KW-1185">Reference proteome</keyword>
<feature type="compositionally biased region" description="Basic and acidic residues" evidence="1">
    <location>
        <begin position="493"/>
        <end position="511"/>
    </location>
</feature>
<name>A0A8K0UP21_9AGAR</name>
<reference evidence="2" key="1">
    <citation type="journal article" date="2021" name="New Phytol.">
        <title>Evolutionary innovations through gain and loss of genes in the ectomycorrhizal Boletales.</title>
        <authorList>
            <person name="Wu G."/>
            <person name="Miyauchi S."/>
            <person name="Morin E."/>
            <person name="Kuo A."/>
            <person name="Drula E."/>
            <person name="Varga T."/>
            <person name="Kohler A."/>
            <person name="Feng B."/>
            <person name="Cao Y."/>
            <person name="Lipzen A."/>
            <person name="Daum C."/>
            <person name="Hundley H."/>
            <person name="Pangilinan J."/>
            <person name="Johnson J."/>
            <person name="Barry K."/>
            <person name="LaButti K."/>
            <person name="Ng V."/>
            <person name="Ahrendt S."/>
            <person name="Min B."/>
            <person name="Choi I.G."/>
            <person name="Park H."/>
            <person name="Plett J.M."/>
            <person name="Magnuson J."/>
            <person name="Spatafora J.W."/>
            <person name="Nagy L.G."/>
            <person name="Henrissat B."/>
            <person name="Grigoriev I.V."/>
            <person name="Yang Z.L."/>
            <person name="Xu J."/>
            <person name="Martin F.M."/>
        </authorList>
    </citation>
    <scope>NUCLEOTIDE SEQUENCE</scope>
    <source>
        <strain evidence="2">KKN 215</strain>
    </source>
</reference>
<dbReference type="EMBL" id="JAEVFJ010000019">
    <property type="protein sequence ID" value="KAH8099672.1"/>
    <property type="molecule type" value="Genomic_DNA"/>
</dbReference>
<feature type="compositionally biased region" description="Basic residues" evidence="1">
    <location>
        <begin position="543"/>
        <end position="569"/>
    </location>
</feature>
<evidence type="ECO:0000313" key="3">
    <source>
        <dbReference type="Proteomes" id="UP000813824"/>
    </source>
</evidence>
<protein>
    <submittedName>
        <fullName evidence="2">Uncharacterized protein</fullName>
    </submittedName>
</protein>
<dbReference type="Proteomes" id="UP000813824">
    <property type="component" value="Unassembled WGS sequence"/>
</dbReference>